<keyword evidence="7" id="KW-1185">Reference proteome</keyword>
<dbReference type="InterPro" id="IPR000866">
    <property type="entry name" value="AhpC/TSA"/>
</dbReference>
<evidence type="ECO:0000259" key="5">
    <source>
        <dbReference type="PROSITE" id="PS51352"/>
    </source>
</evidence>
<dbReference type="CDD" id="cd02966">
    <property type="entry name" value="TlpA_like_family"/>
    <property type="match status" value="1"/>
</dbReference>
<proteinExistence type="predicted"/>
<dbReference type="PANTHER" id="PTHR42852:SF6">
    <property type="entry name" value="THIOL:DISULFIDE INTERCHANGE PROTEIN DSBE"/>
    <property type="match status" value="1"/>
</dbReference>
<dbReference type="PROSITE" id="PS51352">
    <property type="entry name" value="THIOREDOXIN_2"/>
    <property type="match status" value="1"/>
</dbReference>
<reference evidence="6 7" key="1">
    <citation type="submission" date="2018-08" db="EMBL/GenBank/DDBJ databases">
        <title>Salinimonas sediminis sp. nov., a piezophilic bacterium isolated from a deep-sea sediment sample from the New Britain Trench.</title>
        <authorList>
            <person name="Cao J."/>
        </authorList>
    </citation>
    <scope>NUCLEOTIDE SEQUENCE [LARGE SCALE GENOMIC DNA]</scope>
    <source>
        <strain evidence="6 7">N102</strain>
    </source>
</reference>
<evidence type="ECO:0000256" key="2">
    <source>
        <dbReference type="ARBA" id="ARBA00022748"/>
    </source>
</evidence>
<dbReference type="EMBL" id="CP031769">
    <property type="protein sequence ID" value="AXR06798.1"/>
    <property type="molecule type" value="Genomic_DNA"/>
</dbReference>
<keyword evidence="3" id="KW-1015">Disulfide bond</keyword>
<dbReference type="InterPro" id="IPR050553">
    <property type="entry name" value="Thioredoxin_ResA/DsbE_sf"/>
</dbReference>
<keyword evidence="4" id="KW-0676">Redox-active center</keyword>
<name>A0A346NMP1_9ALTE</name>
<evidence type="ECO:0000313" key="6">
    <source>
        <dbReference type="EMBL" id="AXR06798.1"/>
    </source>
</evidence>
<dbReference type="PROSITE" id="PS00194">
    <property type="entry name" value="THIOREDOXIN_1"/>
    <property type="match status" value="1"/>
</dbReference>
<accession>A0A346NMP1</accession>
<dbReference type="InterPro" id="IPR013766">
    <property type="entry name" value="Thioredoxin_domain"/>
</dbReference>
<evidence type="ECO:0000256" key="4">
    <source>
        <dbReference type="ARBA" id="ARBA00023284"/>
    </source>
</evidence>
<dbReference type="GO" id="GO:0015036">
    <property type="term" value="F:disulfide oxidoreductase activity"/>
    <property type="evidence" value="ECO:0007669"/>
    <property type="project" value="UniProtKB-ARBA"/>
</dbReference>
<evidence type="ECO:0000313" key="7">
    <source>
        <dbReference type="Proteomes" id="UP000262073"/>
    </source>
</evidence>
<gene>
    <name evidence="6" type="ORF">D0Y50_10800</name>
</gene>
<dbReference type="PANTHER" id="PTHR42852">
    <property type="entry name" value="THIOL:DISULFIDE INTERCHANGE PROTEIN DSBE"/>
    <property type="match status" value="1"/>
</dbReference>
<dbReference type="AlphaFoldDB" id="A0A346NMP1"/>
<dbReference type="OrthoDB" id="9799347at2"/>
<evidence type="ECO:0000256" key="3">
    <source>
        <dbReference type="ARBA" id="ARBA00023157"/>
    </source>
</evidence>
<evidence type="ECO:0000256" key="1">
    <source>
        <dbReference type="ARBA" id="ARBA00004196"/>
    </source>
</evidence>
<dbReference type="RefSeq" id="WP_117316950.1">
    <property type="nucleotide sequence ID" value="NZ_CP031769.1"/>
</dbReference>
<dbReference type="Gene3D" id="3.40.30.10">
    <property type="entry name" value="Glutaredoxin"/>
    <property type="match status" value="1"/>
</dbReference>
<dbReference type="Pfam" id="PF00578">
    <property type="entry name" value="AhpC-TSA"/>
    <property type="match status" value="1"/>
</dbReference>
<dbReference type="Proteomes" id="UP000262073">
    <property type="component" value="Chromosome"/>
</dbReference>
<dbReference type="GO" id="GO:0016209">
    <property type="term" value="F:antioxidant activity"/>
    <property type="evidence" value="ECO:0007669"/>
    <property type="project" value="InterPro"/>
</dbReference>
<dbReference type="KEGG" id="salm:D0Y50_10800"/>
<keyword evidence="2" id="KW-0201">Cytochrome c-type biogenesis</keyword>
<dbReference type="GO" id="GO:0017004">
    <property type="term" value="P:cytochrome complex assembly"/>
    <property type="evidence" value="ECO:0007669"/>
    <property type="project" value="UniProtKB-KW"/>
</dbReference>
<dbReference type="SUPFAM" id="SSF52833">
    <property type="entry name" value="Thioredoxin-like"/>
    <property type="match status" value="1"/>
</dbReference>
<dbReference type="InterPro" id="IPR036249">
    <property type="entry name" value="Thioredoxin-like_sf"/>
</dbReference>
<comment type="subcellular location">
    <subcellularLocation>
        <location evidence="1">Cell envelope</location>
    </subcellularLocation>
</comment>
<protein>
    <submittedName>
        <fullName evidence="6">TlpA family protein disulfide reductase</fullName>
    </submittedName>
</protein>
<organism evidence="6 7">
    <name type="scientific">Salinimonas sediminis</name>
    <dbReference type="NCBI Taxonomy" id="2303538"/>
    <lineage>
        <taxon>Bacteria</taxon>
        <taxon>Pseudomonadati</taxon>
        <taxon>Pseudomonadota</taxon>
        <taxon>Gammaproteobacteria</taxon>
        <taxon>Alteromonadales</taxon>
        <taxon>Alteromonadaceae</taxon>
        <taxon>Alteromonas/Salinimonas group</taxon>
        <taxon>Salinimonas</taxon>
    </lineage>
</organism>
<feature type="domain" description="Thioredoxin" evidence="5">
    <location>
        <begin position="25"/>
        <end position="163"/>
    </location>
</feature>
<dbReference type="InterPro" id="IPR017937">
    <property type="entry name" value="Thioredoxin_CS"/>
</dbReference>
<sequence length="165" mass="18105">MPISAIKKTGPLLYVGLALIAITAGVLTRQATTYDFSTSSGARYQLADFRGQWLIINYFAPWCAPCLKEIPQLNQFAQQLPENTHLFAVNYDPADRQQVIALKQRYNINFEVIVAGPETRLPVATPAALPATFIIGPDGQLAETIMGEITQARLQQTLASLKQGD</sequence>
<dbReference type="GO" id="GO:0030313">
    <property type="term" value="C:cell envelope"/>
    <property type="evidence" value="ECO:0007669"/>
    <property type="project" value="UniProtKB-SubCell"/>
</dbReference>